<dbReference type="OrthoDB" id="8922241at2759"/>
<feature type="compositionally biased region" description="Low complexity" evidence="2">
    <location>
        <begin position="1"/>
        <end position="23"/>
    </location>
</feature>
<feature type="region of interest" description="Disordered" evidence="2">
    <location>
        <begin position="415"/>
        <end position="440"/>
    </location>
</feature>
<feature type="compositionally biased region" description="Polar residues" evidence="2">
    <location>
        <begin position="241"/>
        <end position="250"/>
    </location>
</feature>
<feature type="domain" description="C2H2-type" evidence="3">
    <location>
        <begin position="374"/>
        <end position="402"/>
    </location>
</feature>
<dbReference type="EMBL" id="ML213507">
    <property type="protein sequence ID" value="TFK53394.1"/>
    <property type="molecule type" value="Genomic_DNA"/>
</dbReference>
<evidence type="ECO:0000259" key="3">
    <source>
        <dbReference type="PROSITE" id="PS50157"/>
    </source>
</evidence>
<protein>
    <recommendedName>
        <fullName evidence="3">C2H2-type domain-containing protein</fullName>
    </recommendedName>
</protein>
<dbReference type="PROSITE" id="PS00028">
    <property type="entry name" value="ZINC_FINGER_C2H2_1"/>
    <property type="match status" value="1"/>
</dbReference>
<proteinExistence type="predicted"/>
<dbReference type="GO" id="GO:0008270">
    <property type="term" value="F:zinc ion binding"/>
    <property type="evidence" value="ECO:0007669"/>
    <property type="project" value="UniProtKB-KW"/>
</dbReference>
<dbReference type="Gene3D" id="3.30.160.60">
    <property type="entry name" value="Classic Zinc Finger"/>
    <property type="match status" value="1"/>
</dbReference>
<keyword evidence="5" id="KW-1185">Reference proteome</keyword>
<name>A0A5C3N6S6_9AGAM</name>
<dbReference type="SUPFAM" id="SSF57667">
    <property type="entry name" value="beta-beta-alpha zinc fingers"/>
    <property type="match status" value="1"/>
</dbReference>
<reference evidence="4 5" key="1">
    <citation type="journal article" date="2019" name="Nat. Ecol. Evol.">
        <title>Megaphylogeny resolves global patterns of mushroom evolution.</title>
        <authorList>
            <person name="Varga T."/>
            <person name="Krizsan K."/>
            <person name="Foldi C."/>
            <person name="Dima B."/>
            <person name="Sanchez-Garcia M."/>
            <person name="Sanchez-Ramirez S."/>
            <person name="Szollosi G.J."/>
            <person name="Szarkandi J.G."/>
            <person name="Papp V."/>
            <person name="Albert L."/>
            <person name="Andreopoulos W."/>
            <person name="Angelini C."/>
            <person name="Antonin V."/>
            <person name="Barry K.W."/>
            <person name="Bougher N.L."/>
            <person name="Buchanan P."/>
            <person name="Buyck B."/>
            <person name="Bense V."/>
            <person name="Catcheside P."/>
            <person name="Chovatia M."/>
            <person name="Cooper J."/>
            <person name="Damon W."/>
            <person name="Desjardin D."/>
            <person name="Finy P."/>
            <person name="Geml J."/>
            <person name="Haridas S."/>
            <person name="Hughes K."/>
            <person name="Justo A."/>
            <person name="Karasinski D."/>
            <person name="Kautmanova I."/>
            <person name="Kiss B."/>
            <person name="Kocsube S."/>
            <person name="Kotiranta H."/>
            <person name="LaButti K.M."/>
            <person name="Lechner B.E."/>
            <person name="Liimatainen K."/>
            <person name="Lipzen A."/>
            <person name="Lukacs Z."/>
            <person name="Mihaltcheva S."/>
            <person name="Morgado L.N."/>
            <person name="Niskanen T."/>
            <person name="Noordeloos M.E."/>
            <person name="Ohm R.A."/>
            <person name="Ortiz-Santana B."/>
            <person name="Ovrebo C."/>
            <person name="Racz N."/>
            <person name="Riley R."/>
            <person name="Savchenko A."/>
            <person name="Shiryaev A."/>
            <person name="Soop K."/>
            <person name="Spirin V."/>
            <person name="Szebenyi C."/>
            <person name="Tomsovsky M."/>
            <person name="Tulloss R.E."/>
            <person name="Uehling J."/>
            <person name="Grigoriev I.V."/>
            <person name="Vagvolgyi C."/>
            <person name="Papp T."/>
            <person name="Martin F.M."/>
            <person name="Miettinen O."/>
            <person name="Hibbett D.S."/>
            <person name="Nagy L.G."/>
        </authorList>
    </citation>
    <scope>NUCLEOTIDE SEQUENCE [LARGE SCALE GENOMIC DNA]</scope>
    <source>
        <strain evidence="4 5">OMC1185</strain>
    </source>
</reference>
<dbReference type="AlphaFoldDB" id="A0A5C3N6S6"/>
<dbReference type="STRING" id="5364.A0A5C3N6S6"/>
<keyword evidence="1" id="KW-0863">Zinc-finger</keyword>
<dbReference type="SMART" id="SM00355">
    <property type="entry name" value="ZnF_C2H2"/>
    <property type="match status" value="2"/>
</dbReference>
<evidence type="ECO:0000313" key="4">
    <source>
        <dbReference type="EMBL" id="TFK53394.1"/>
    </source>
</evidence>
<gene>
    <name evidence="4" type="ORF">OE88DRAFT_1655506</name>
</gene>
<keyword evidence="1" id="KW-0862">Zinc</keyword>
<evidence type="ECO:0000256" key="1">
    <source>
        <dbReference type="PROSITE-ProRule" id="PRU00042"/>
    </source>
</evidence>
<feature type="compositionally biased region" description="Basic and acidic residues" evidence="2">
    <location>
        <begin position="415"/>
        <end position="424"/>
    </location>
</feature>
<dbReference type="Pfam" id="PF13912">
    <property type="entry name" value="zf-C2H2_6"/>
    <property type="match status" value="1"/>
</dbReference>
<dbReference type="InterPro" id="IPR013087">
    <property type="entry name" value="Znf_C2H2_type"/>
</dbReference>
<keyword evidence="1" id="KW-0479">Metal-binding</keyword>
<feature type="region of interest" description="Disordered" evidence="2">
    <location>
        <begin position="1"/>
        <end position="60"/>
    </location>
</feature>
<evidence type="ECO:0000256" key="2">
    <source>
        <dbReference type="SAM" id="MobiDB-lite"/>
    </source>
</evidence>
<dbReference type="Proteomes" id="UP000305948">
    <property type="component" value="Unassembled WGS sequence"/>
</dbReference>
<sequence length="440" mass="47992">MPEPLWPSLALSPSPSTTGSASLDSTPSLVPDSLEPNLLAASSSTESYDGDTLLSPSAPIDGQLDAWVQSEQQAAWDEIFSSFIASPSSAAGSSSQSYNDDNLFWSNNPAMDSYQLSPIAGPSTLLDTAQPSKPSVSATAWDLDFSSSCTAPQPSASERRQGLLDCSSALYAFSVLGTCDPKPPSPPPPCIDPRLLMLNGQPSASPRISPSPSPERETSPLLWHQMSSSSLLWPMPSQSSLGPENSQSYVRSTKTTSSKRKRTEDNEESFPPDNVRAETMAERRPTKCRRVDEAPMPHASPNQNVIKDGASSILGFRRSTRQCGGPRPDYRELLMDNHLATSSKSSLAKEKRTANAKANRAASNRTSAYSNPNNKCEVCGRVFTRIQDLNRHKISVHENRAYPCQYCGKVLSREDSKIRHEKECKKKPRDRQGDGQQEEE</sequence>
<organism evidence="4 5">
    <name type="scientific">Heliocybe sulcata</name>
    <dbReference type="NCBI Taxonomy" id="5364"/>
    <lineage>
        <taxon>Eukaryota</taxon>
        <taxon>Fungi</taxon>
        <taxon>Dikarya</taxon>
        <taxon>Basidiomycota</taxon>
        <taxon>Agaricomycotina</taxon>
        <taxon>Agaricomycetes</taxon>
        <taxon>Gloeophyllales</taxon>
        <taxon>Gloeophyllaceae</taxon>
        <taxon>Heliocybe</taxon>
    </lineage>
</organism>
<accession>A0A5C3N6S6</accession>
<dbReference type="PROSITE" id="PS50157">
    <property type="entry name" value="ZINC_FINGER_C2H2_2"/>
    <property type="match status" value="1"/>
</dbReference>
<feature type="compositionally biased region" description="Pro residues" evidence="2">
    <location>
        <begin position="181"/>
        <end position="191"/>
    </location>
</feature>
<feature type="region of interest" description="Disordered" evidence="2">
    <location>
        <begin position="234"/>
        <end position="273"/>
    </location>
</feature>
<evidence type="ECO:0000313" key="5">
    <source>
        <dbReference type="Proteomes" id="UP000305948"/>
    </source>
</evidence>
<dbReference type="InterPro" id="IPR036236">
    <property type="entry name" value="Znf_C2H2_sf"/>
</dbReference>
<feature type="region of interest" description="Disordered" evidence="2">
    <location>
        <begin position="181"/>
        <end position="219"/>
    </location>
</feature>